<reference evidence="3" key="2">
    <citation type="submission" date="2021-01" db="EMBL/GenBank/DDBJ databases">
        <authorList>
            <person name="Mieszkin S."/>
            <person name="Pouder E."/>
            <person name="Alain K."/>
        </authorList>
    </citation>
    <scope>NUCLEOTIDE SEQUENCE</scope>
    <source>
        <strain evidence="3">HW T2.11</strain>
    </source>
</reference>
<dbReference type="Gene3D" id="3.40.1440.10">
    <property type="entry name" value="GIY-YIG endonuclease"/>
    <property type="match status" value="1"/>
</dbReference>
<evidence type="ECO:0000313" key="4">
    <source>
        <dbReference type="Proteomes" id="UP000708298"/>
    </source>
</evidence>
<dbReference type="PANTHER" id="PTHR34477">
    <property type="entry name" value="UPF0213 PROTEIN YHBQ"/>
    <property type="match status" value="1"/>
</dbReference>
<dbReference type="PANTHER" id="PTHR34477:SF5">
    <property type="entry name" value="BSL5627 PROTEIN"/>
    <property type="match status" value="1"/>
</dbReference>
<reference evidence="3" key="1">
    <citation type="journal article" date="2021" name="Microorganisms">
        <title>Acidisoma silvae sp. nov. and Acidisomacellulosilytica sp. nov., Two Acidophilic Bacteria Isolated from Decaying Wood, Hydrolyzing Cellulose and Producing Poly-3-hydroxybutyrate.</title>
        <authorList>
            <person name="Mieszkin S."/>
            <person name="Pouder E."/>
            <person name="Uroz S."/>
            <person name="Simon-Colin C."/>
            <person name="Alain K."/>
        </authorList>
    </citation>
    <scope>NUCLEOTIDE SEQUENCE</scope>
    <source>
        <strain evidence="3">HW T2.11</strain>
    </source>
</reference>
<dbReference type="Pfam" id="PF01541">
    <property type="entry name" value="GIY-YIG"/>
    <property type="match status" value="1"/>
</dbReference>
<gene>
    <name evidence="3" type="ORF">ASILVAE211_02960</name>
</gene>
<dbReference type="AlphaFoldDB" id="A0A963YNR6"/>
<evidence type="ECO:0000259" key="2">
    <source>
        <dbReference type="PROSITE" id="PS50164"/>
    </source>
</evidence>
<dbReference type="RefSeq" id="WP_227319781.1">
    <property type="nucleotide sequence ID" value="NZ_JAESVB010000001.1"/>
</dbReference>
<protein>
    <submittedName>
        <fullName evidence="3">GIY-YIG nuclease family protein</fullName>
    </submittedName>
</protein>
<dbReference type="InterPro" id="IPR000305">
    <property type="entry name" value="GIY-YIG_endonuc"/>
</dbReference>
<evidence type="ECO:0000313" key="3">
    <source>
        <dbReference type="EMBL" id="MCB8874129.1"/>
    </source>
</evidence>
<dbReference type="InterPro" id="IPR035901">
    <property type="entry name" value="GIY-YIG_endonuc_sf"/>
</dbReference>
<sequence>MEKGGWVYIMTNRRDGVLYIGVTSDLIGRSSQHRSGETRSFTQRYWLKQLVYYERHDEIVNAIAREKALKKWRRAWKVALIETTNPEWHDLYDSIL</sequence>
<accession>A0A963YNR6</accession>
<dbReference type="InterPro" id="IPR050190">
    <property type="entry name" value="UPF0213_domain"/>
</dbReference>
<dbReference type="SUPFAM" id="SSF82771">
    <property type="entry name" value="GIY-YIG endonuclease"/>
    <property type="match status" value="1"/>
</dbReference>
<evidence type="ECO:0000256" key="1">
    <source>
        <dbReference type="ARBA" id="ARBA00007435"/>
    </source>
</evidence>
<keyword evidence="4" id="KW-1185">Reference proteome</keyword>
<dbReference type="SMART" id="SM00465">
    <property type="entry name" value="GIYc"/>
    <property type="match status" value="1"/>
</dbReference>
<proteinExistence type="inferred from homology"/>
<organism evidence="3 4">
    <name type="scientific">Acidisoma silvae</name>
    <dbReference type="NCBI Taxonomy" id="2802396"/>
    <lineage>
        <taxon>Bacteria</taxon>
        <taxon>Pseudomonadati</taxon>
        <taxon>Pseudomonadota</taxon>
        <taxon>Alphaproteobacteria</taxon>
        <taxon>Acetobacterales</taxon>
        <taxon>Acidocellaceae</taxon>
        <taxon>Acidisoma</taxon>
    </lineage>
</organism>
<name>A0A963YNR6_9PROT</name>
<feature type="domain" description="GIY-YIG" evidence="2">
    <location>
        <begin position="3"/>
        <end position="79"/>
    </location>
</feature>
<dbReference type="EMBL" id="JAESVB010000001">
    <property type="protein sequence ID" value="MCB8874129.1"/>
    <property type="molecule type" value="Genomic_DNA"/>
</dbReference>
<dbReference type="CDD" id="cd10448">
    <property type="entry name" value="GIY-YIG_unchar_3"/>
    <property type="match status" value="1"/>
</dbReference>
<dbReference type="PROSITE" id="PS50164">
    <property type="entry name" value="GIY_YIG"/>
    <property type="match status" value="1"/>
</dbReference>
<dbReference type="Proteomes" id="UP000708298">
    <property type="component" value="Unassembled WGS sequence"/>
</dbReference>
<comment type="caution">
    <text evidence="3">The sequence shown here is derived from an EMBL/GenBank/DDBJ whole genome shotgun (WGS) entry which is preliminary data.</text>
</comment>
<comment type="similarity">
    <text evidence="1">Belongs to the UPF0213 family.</text>
</comment>